<evidence type="ECO:0000256" key="1">
    <source>
        <dbReference type="SAM" id="MobiDB-lite"/>
    </source>
</evidence>
<feature type="region of interest" description="Disordered" evidence="1">
    <location>
        <begin position="1"/>
        <end position="26"/>
    </location>
</feature>
<dbReference type="NCBIfam" id="TIGR00341">
    <property type="entry name" value="TIGR00341 family protein"/>
    <property type="match status" value="1"/>
</dbReference>
<feature type="transmembrane region" description="Helical" evidence="2">
    <location>
        <begin position="238"/>
        <end position="263"/>
    </location>
</feature>
<comment type="caution">
    <text evidence="3">The sequence shown here is derived from an EMBL/GenBank/DDBJ whole genome shotgun (WGS) entry which is preliminary data.</text>
</comment>
<dbReference type="EMBL" id="QZEV01000099">
    <property type="protein sequence ID" value="RJK99198.1"/>
    <property type="molecule type" value="Genomic_DNA"/>
</dbReference>
<dbReference type="RefSeq" id="WP_119887309.1">
    <property type="nucleotide sequence ID" value="NZ_CP067169.1"/>
</dbReference>
<proteinExistence type="predicted"/>
<protein>
    <submittedName>
        <fullName evidence="3">TIGR00341 family protein</fullName>
    </submittedName>
</protein>
<feature type="transmembrane region" description="Helical" evidence="2">
    <location>
        <begin position="110"/>
        <end position="129"/>
    </location>
</feature>
<evidence type="ECO:0000313" key="3">
    <source>
        <dbReference type="EMBL" id="RJK99198.1"/>
    </source>
</evidence>
<keyword evidence="2" id="KW-1133">Transmembrane helix</keyword>
<dbReference type="PANTHER" id="PTHR20992">
    <property type="entry name" value="AT15442P-RELATED"/>
    <property type="match status" value="1"/>
</dbReference>
<reference evidence="3 4" key="1">
    <citation type="submission" date="2018-09" db="EMBL/GenBank/DDBJ databases">
        <title>Paracoccus onubensis nov. sp. a moderate halophilic bacterium isolated from Gruta de las Maravillas (Aracena, Spain).</title>
        <authorList>
            <person name="Jurado V."/>
            <person name="Gutierrez-Patricio S."/>
            <person name="Gonzalez-Pimentel J.L."/>
            <person name="Laiz L."/>
            <person name="Saiz-Jimenez C."/>
        </authorList>
    </citation>
    <scope>NUCLEOTIDE SEQUENCE [LARGE SCALE GENOMIC DNA]</scope>
    <source>
        <strain evidence="3 4">DSM 19484</strain>
    </source>
</reference>
<feature type="transmembrane region" description="Helical" evidence="2">
    <location>
        <begin position="173"/>
        <end position="195"/>
    </location>
</feature>
<dbReference type="AlphaFoldDB" id="A0A418ZRC6"/>
<dbReference type="InterPro" id="IPR005240">
    <property type="entry name" value="DUF389"/>
</dbReference>
<dbReference type="OrthoDB" id="9790659at2"/>
<dbReference type="PANTHER" id="PTHR20992:SF9">
    <property type="entry name" value="AT15442P-RELATED"/>
    <property type="match status" value="1"/>
</dbReference>
<organism evidence="3 4">
    <name type="scientific">Paracoccus aestuarii</name>
    <dbReference type="NCBI Taxonomy" id="453842"/>
    <lineage>
        <taxon>Bacteria</taxon>
        <taxon>Pseudomonadati</taxon>
        <taxon>Pseudomonadota</taxon>
        <taxon>Alphaproteobacteria</taxon>
        <taxon>Rhodobacterales</taxon>
        <taxon>Paracoccaceae</taxon>
        <taxon>Paracoccus</taxon>
    </lineage>
</organism>
<keyword evidence="2" id="KW-0812">Transmembrane</keyword>
<accession>A0A418ZRC6</accession>
<keyword evidence="4" id="KW-1185">Reference proteome</keyword>
<dbReference type="Pfam" id="PF04087">
    <property type="entry name" value="DUF389"/>
    <property type="match status" value="1"/>
</dbReference>
<feature type="transmembrane region" description="Helical" evidence="2">
    <location>
        <begin position="76"/>
        <end position="98"/>
    </location>
</feature>
<dbReference type="Proteomes" id="UP000285530">
    <property type="component" value="Unassembled WGS sequence"/>
</dbReference>
<feature type="transmembrane region" description="Helical" evidence="2">
    <location>
        <begin position="201"/>
        <end position="226"/>
    </location>
</feature>
<name>A0A418ZRC6_9RHOB</name>
<keyword evidence="2" id="KW-0472">Membrane</keyword>
<evidence type="ECO:0000313" key="4">
    <source>
        <dbReference type="Proteomes" id="UP000285530"/>
    </source>
</evidence>
<feature type="transmembrane region" description="Helical" evidence="2">
    <location>
        <begin position="43"/>
        <end position="70"/>
    </location>
</feature>
<sequence>MTEATPLARTSLDQSGDARPEPDDDTPLAVAERRRADHNRHRVAIRFAALTTPGYLFMNAMAAVIASYGLLADSPAVVIGAMIVALLLGPIMGVALAITDGDWPLFRKSFLALLAGGVVVYAIAAAVGWLHPLVPITGEIRSRTAPNSFDLFIALAGGAAGAYATVSPRIAAGFVGVAIATALVPPLASSAILLTRGEYDASLGAALLALTNIVAIQFAAAVVLWVRGYARDNDGDEVSVLQFLGRHLGSIAVLALLGLWLAANLRSTVNDRLYENRVRATLSEALVDLEGSQVDSLQIFGLEDRMVIRAEIHGPIEPTVPQVARMADLIPAHPDGRPVDLRVRHVETRIITPRGLTADGIDPPLSGPPFAEP</sequence>
<evidence type="ECO:0000256" key="2">
    <source>
        <dbReference type="SAM" id="Phobius"/>
    </source>
</evidence>
<gene>
    <name evidence="3" type="ORF">D3P06_14935</name>
</gene>